<keyword evidence="3" id="KW-1185">Reference proteome</keyword>
<name>A0A085NV33_9BILA</name>
<dbReference type="AlphaFoldDB" id="A0A085NV33"/>
<protein>
    <submittedName>
        <fullName evidence="2">Uncharacterized protein</fullName>
    </submittedName>
</protein>
<organism evidence="2">
    <name type="scientific">Trichuris suis</name>
    <name type="common">pig whipworm</name>
    <dbReference type="NCBI Taxonomy" id="68888"/>
    <lineage>
        <taxon>Eukaryota</taxon>
        <taxon>Metazoa</taxon>
        <taxon>Ecdysozoa</taxon>
        <taxon>Nematoda</taxon>
        <taxon>Enoplea</taxon>
        <taxon>Dorylaimia</taxon>
        <taxon>Trichinellida</taxon>
        <taxon>Trichuridae</taxon>
        <taxon>Trichuris</taxon>
    </lineage>
</organism>
<evidence type="ECO:0000313" key="1">
    <source>
        <dbReference type="EMBL" id="KFD54465.1"/>
    </source>
</evidence>
<dbReference type="Proteomes" id="UP000030758">
    <property type="component" value="Unassembled WGS sequence"/>
</dbReference>
<dbReference type="EMBL" id="KL363207">
    <property type="protein sequence ID" value="KFD54465.1"/>
    <property type="molecule type" value="Genomic_DNA"/>
</dbReference>
<sequence length="117" mass="13183">MCRTDASVECTNEFDDSFERIGAFLPRQRLIFISFAMGKVLFFDGSLMEDSSKCWHVKVERLIAWPPTEGVKLAWRSEMRPGGGSKRADVVAGAAGSGALKADDRLMTVPLLWRWYH</sequence>
<evidence type="ECO:0000313" key="2">
    <source>
        <dbReference type="EMBL" id="KFD73329.1"/>
    </source>
</evidence>
<dbReference type="EMBL" id="KL367474">
    <property type="protein sequence ID" value="KFD73329.1"/>
    <property type="molecule type" value="Genomic_DNA"/>
</dbReference>
<dbReference type="Proteomes" id="UP000030764">
    <property type="component" value="Unassembled WGS sequence"/>
</dbReference>
<proteinExistence type="predicted"/>
<evidence type="ECO:0000313" key="3">
    <source>
        <dbReference type="Proteomes" id="UP000030764"/>
    </source>
</evidence>
<reference evidence="2 3" key="1">
    <citation type="journal article" date="2014" name="Nat. Genet.">
        <title>Genome and transcriptome of the porcine whipworm Trichuris suis.</title>
        <authorList>
            <person name="Jex A.R."/>
            <person name="Nejsum P."/>
            <person name="Schwarz E.M."/>
            <person name="Hu L."/>
            <person name="Young N.D."/>
            <person name="Hall R.S."/>
            <person name="Korhonen P.K."/>
            <person name="Liao S."/>
            <person name="Thamsborg S."/>
            <person name="Xia J."/>
            <person name="Xu P."/>
            <person name="Wang S."/>
            <person name="Scheerlinck J.P."/>
            <person name="Hofmann A."/>
            <person name="Sternberg P.W."/>
            <person name="Wang J."/>
            <person name="Gasser R.B."/>
        </authorList>
    </citation>
    <scope>NUCLEOTIDE SEQUENCE [LARGE SCALE GENOMIC DNA]</scope>
    <source>
        <strain evidence="2">DCEP-RM93F</strain>
        <strain evidence="1">DCEP-RM93M</strain>
    </source>
</reference>
<accession>A0A085NV33</accession>
<gene>
    <name evidence="1" type="ORF">M513_04612</name>
    <name evidence="2" type="ORF">M514_04612</name>
</gene>